<sequence>MDLLLRFDGPGDRATQIYQHLLEGIASGRLPAGERLPPTRAFASELGVARGTVATAYDRLVAEGYLESRVGAGTFVSADVRPARPRTAPGGDVRPRPIWQSLPAPVPDSPPLELDLSVGGPDTALFPLPVWRRLVSATLRPSLQAEPAYDGKGHPGLQAQIARHLGVSRSVVASGDDVLLTNGAQQGLDVVARVMLSPGDVAAVEDPGYTAAVRLFASHGAKVAGVPVDDEGIVVDAIPRGARLVYVTPSHQFPTGAVMSLRRRTALLEWAARHDAVIVEDDYDSEFRFDGRPLAPLQSFDRDGRVVYVGSFSKVLMPMLRIGYLVAPQSLQPALREAKLLTDWQGDAVTQGAMERFMSEGLLAAHTRKATKIYGERREALLTAVERYAAGTLEVLPSVAGLHVCTRLVDQSRSDVEVVAAAARRGVGVEPLSPRYVQQEPVQGLALGFRHITTRRAPEAVRRLSEALSAG</sequence>
<evidence type="ECO:0000256" key="1">
    <source>
        <dbReference type="ARBA" id="ARBA00005384"/>
    </source>
</evidence>
<dbReference type="Gene3D" id="3.40.640.10">
    <property type="entry name" value="Type I PLP-dependent aspartate aminotransferase-like (Major domain)"/>
    <property type="match status" value="1"/>
</dbReference>
<dbReference type="GO" id="GO:0003677">
    <property type="term" value="F:DNA binding"/>
    <property type="evidence" value="ECO:0007669"/>
    <property type="project" value="UniProtKB-KW"/>
</dbReference>
<organism evidence="7 8">
    <name type="scientific">Knoellia koreensis</name>
    <dbReference type="NCBI Taxonomy" id="2730921"/>
    <lineage>
        <taxon>Bacteria</taxon>
        <taxon>Bacillati</taxon>
        <taxon>Actinomycetota</taxon>
        <taxon>Actinomycetes</taxon>
        <taxon>Micrococcales</taxon>
        <taxon>Intrasporangiaceae</taxon>
        <taxon>Knoellia</taxon>
    </lineage>
</organism>
<dbReference type="Pfam" id="PF00155">
    <property type="entry name" value="Aminotran_1_2"/>
    <property type="match status" value="1"/>
</dbReference>
<keyword evidence="7" id="KW-0808">Transferase</keyword>
<name>A0A849HB33_9MICO</name>
<dbReference type="PANTHER" id="PTHR46577">
    <property type="entry name" value="HTH-TYPE TRANSCRIPTIONAL REGULATORY PROTEIN GABR"/>
    <property type="match status" value="1"/>
</dbReference>
<dbReference type="PANTHER" id="PTHR46577:SF1">
    <property type="entry name" value="HTH-TYPE TRANSCRIPTIONAL REGULATORY PROTEIN GABR"/>
    <property type="match status" value="1"/>
</dbReference>
<dbReference type="InterPro" id="IPR036388">
    <property type="entry name" value="WH-like_DNA-bd_sf"/>
</dbReference>
<evidence type="ECO:0000256" key="5">
    <source>
        <dbReference type="ARBA" id="ARBA00023163"/>
    </source>
</evidence>
<dbReference type="InterPro" id="IPR000524">
    <property type="entry name" value="Tscrpt_reg_HTH_GntR"/>
</dbReference>
<dbReference type="PROSITE" id="PS50949">
    <property type="entry name" value="HTH_GNTR"/>
    <property type="match status" value="1"/>
</dbReference>
<dbReference type="GO" id="GO:0008483">
    <property type="term" value="F:transaminase activity"/>
    <property type="evidence" value="ECO:0007669"/>
    <property type="project" value="UniProtKB-KW"/>
</dbReference>
<accession>A0A849HB33</accession>
<dbReference type="Pfam" id="PF00392">
    <property type="entry name" value="GntR"/>
    <property type="match status" value="1"/>
</dbReference>
<keyword evidence="2" id="KW-0663">Pyridoxal phosphate</keyword>
<evidence type="ECO:0000313" key="8">
    <source>
        <dbReference type="Proteomes" id="UP000588586"/>
    </source>
</evidence>
<dbReference type="InterPro" id="IPR015421">
    <property type="entry name" value="PyrdxlP-dep_Trfase_major"/>
</dbReference>
<comment type="caution">
    <text evidence="7">The sequence shown here is derived from an EMBL/GenBank/DDBJ whole genome shotgun (WGS) entry which is preliminary data.</text>
</comment>
<dbReference type="InterPro" id="IPR004839">
    <property type="entry name" value="Aminotransferase_I/II_large"/>
</dbReference>
<reference evidence="7 8" key="1">
    <citation type="submission" date="2020-04" db="EMBL/GenBank/DDBJ databases">
        <title>Knoellia sp. isolate from air conditioner.</title>
        <authorList>
            <person name="Chea S."/>
            <person name="Kim D.-U."/>
        </authorList>
    </citation>
    <scope>NUCLEOTIDE SEQUENCE [LARGE SCALE GENOMIC DNA]</scope>
    <source>
        <strain evidence="7 8">DB2414S</strain>
    </source>
</reference>
<dbReference type="Gene3D" id="1.10.10.10">
    <property type="entry name" value="Winged helix-like DNA-binding domain superfamily/Winged helix DNA-binding domain"/>
    <property type="match status" value="1"/>
</dbReference>
<keyword evidence="3" id="KW-0805">Transcription regulation</keyword>
<evidence type="ECO:0000256" key="4">
    <source>
        <dbReference type="ARBA" id="ARBA00023125"/>
    </source>
</evidence>
<dbReference type="EMBL" id="JABEPQ010000001">
    <property type="protein sequence ID" value="NNM44562.1"/>
    <property type="molecule type" value="Genomic_DNA"/>
</dbReference>
<evidence type="ECO:0000256" key="2">
    <source>
        <dbReference type="ARBA" id="ARBA00022898"/>
    </source>
</evidence>
<dbReference type="GO" id="GO:0003700">
    <property type="term" value="F:DNA-binding transcription factor activity"/>
    <property type="evidence" value="ECO:0007669"/>
    <property type="project" value="InterPro"/>
</dbReference>
<dbReference type="SMART" id="SM00345">
    <property type="entry name" value="HTH_GNTR"/>
    <property type="match status" value="1"/>
</dbReference>
<dbReference type="RefSeq" id="WP_171241703.1">
    <property type="nucleotide sequence ID" value="NZ_JABEPQ010000001.1"/>
</dbReference>
<dbReference type="SUPFAM" id="SSF46785">
    <property type="entry name" value="Winged helix' DNA-binding domain"/>
    <property type="match status" value="1"/>
</dbReference>
<keyword evidence="7" id="KW-0032">Aminotransferase</keyword>
<proteinExistence type="inferred from homology"/>
<evidence type="ECO:0000313" key="7">
    <source>
        <dbReference type="EMBL" id="NNM44562.1"/>
    </source>
</evidence>
<gene>
    <name evidence="7" type="ORF">HJG52_00880</name>
</gene>
<feature type="domain" description="HTH gntR-type" evidence="6">
    <location>
        <begin position="11"/>
        <end position="79"/>
    </location>
</feature>
<dbReference type="AlphaFoldDB" id="A0A849HB33"/>
<dbReference type="Proteomes" id="UP000588586">
    <property type="component" value="Unassembled WGS sequence"/>
</dbReference>
<keyword evidence="4" id="KW-0238">DNA-binding</keyword>
<protein>
    <submittedName>
        <fullName evidence="7">PLP-dependent aminotransferase family protein</fullName>
    </submittedName>
</protein>
<evidence type="ECO:0000259" key="6">
    <source>
        <dbReference type="PROSITE" id="PS50949"/>
    </source>
</evidence>
<keyword evidence="8" id="KW-1185">Reference proteome</keyword>
<dbReference type="InterPro" id="IPR051446">
    <property type="entry name" value="HTH_trans_reg/aminotransferase"/>
</dbReference>
<dbReference type="CDD" id="cd07377">
    <property type="entry name" value="WHTH_GntR"/>
    <property type="match status" value="1"/>
</dbReference>
<dbReference type="CDD" id="cd00609">
    <property type="entry name" value="AAT_like"/>
    <property type="match status" value="1"/>
</dbReference>
<keyword evidence="5" id="KW-0804">Transcription</keyword>
<dbReference type="InterPro" id="IPR036390">
    <property type="entry name" value="WH_DNA-bd_sf"/>
</dbReference>
<dbReference type="GO" id="GO:0030170">
    <property type="term" value="F:pyridoxal phosphate binding"/>
    <property type="evidence" value="ECO:0007669"/>
    <property type="project" value="InterPro"/>
</dbReference>
<evidence type="ECO:0000256" key="3">
    <source>
        <dbReference type="ARBA" id="ARBA00023015"/>
    </source>
</evidence>
<dbReference type="SUPFAM" id="SSF53383">
    <property type="entry name" value="PLP-dependent transferases"/>
    <property type="match status" value="1"/>
</dbReference>
<comment type="similarity">
    <text evidence="1">In the C-terminal section; belongs to the class-I pyridoxal-phosphate-dependent aminotransferase family.</text>
</comment>
<dbReference type="InterPro" id="IPR015424">
    <property type="entry name" value="PyrdxlP-dep_Trfase"/>
</dbReference>